<dbReference type="InterPro" id="IPR050267">
    <property type="entry name" value="Anti-sigma-factor_SerPK"/>
</dbReference>
<dbReference type="EMBL" id="LMWW01000016">
    <property type="protein sequence ID" value="KUN84742.1"/>
    <property type="molecule type" value="Genomic_DNA"/>
</dbReference>
<sequence length="134" mass="14881">MGAGHWSAEYEPRPAVVREARAQVRRQLEGWGLAERGDLVDTAELLVSELATHALLRSGSRFRLTLTAAHGVLRCEVADRGWCGPEEEKEEEGCRAESGRGLFLVDAMARRWGCRREGAGRTSWFELGTCPFGH</sequence>
<dbReference type="GO" id="GO:0004674">
    <property type="term" value="F:protein serine/threonine kinase activity"/>
    <property type="evidence" value="ECO:0007669"/>
    <property type="project" value="UniProtKB-KW"/>
</dbReference>
<evidence type="ECO:0000313" key="4">
    <source>
        <dbReference type="Proteomes" id="UP000052982"/>
    </source>
</evidence>
<dbReference type="AlphaFoldDB" id="A0A101T2R9"/>
<dbReference type="InterPro" id="IPR036890">
    <property type="entry name" value="HATPase_C_sf"/>
</dbReference>
<proteinExistence type="predicted"/>
<dbReference type="STRING" id="1943.AQJ64_13810"/>
<dbReference type="OrthoDB" id="3527613at2"/>
<gene>
    <name evidence="3" type="ORF">AQJ64_13810</name>
</gene>
<dbReference type="CDD" id="cd16936">
    <property type="entry name" value="HATPase_RsbW-like"/>
    <property type="match status" value="1"/>
</dbReference>
<dbReference type="PANTHER" id="PTHR35526">
    <property type="entry name" value="ANTI-SIGMA-F FACTOR RSBW-RELATED"/>
    <property type="match status" value="1"/>
</dbReference>
<evidence type="ECO:0000313" key="3">
    <source>
        <dbReference type="EMBL" id="KUN84742.1"/>
    </source>
</evidence>
<keyword evidence="1" id="KW-0723">Serine/threonine-protein kinase</keyword>
<dbReference type="InterPro" id="IPR003594">
    <property type="entry name" value="HATPase_dom"/>
</dbReference>
<name>A0A101T2R9_9ACTN</name>
<protein>
    <submittedName>
        <fullName evidence="3">Histidine kinase</fullName>
    </submittedName>
</protein>
<feature type="domain" description="Histidine kinase/HSP90-like ATPase" evidence="2">
    <location>
        <begin position="12"/>
        <end position="121"/>
    </location>
</feature>
<evidence type="ECO:0000256" key="1">
    <source>
        <dbReference type="ARBA" id="ARBA00022527"/>
    </source>
</evidence>
<keyword evidence="3" id="KW-0418">Kinase</keyword>
<keyword evidence="4" id="KW-1185">Reference proteome</keyword>
<comment type="caution">
    <text evidence="3">The sequence shown here is derived from an EMBL/GenBank/DDBJ whole genome shotgun (WGS) entry which is preliminary data.</text>
</comment>
<evidence type="ECO:0000259" key="2">
    <source>
        <dbReference type="Pfam" id="PF13581"/>
    </source>
</evidence>
<dbReference type="Proteomes" id="UP000052982">
    <property type="component" value="Unassembled WGS sequence"/>
</dbReference>
<reference evidence="3 4" key="1">
    <citation type="submission" date="2015-10" db="EMBL/GenBank/DDBJ databases">
        <title>Draft genome sequence of Streptomyces griseoruber DSM 40281, type strain for the species Streptomyces griseoruber.</title>
        <authorList>
            <person name="Ruckert C."/>
            <person name="Winkler A."/>
            <person name="Kalinowski J."/>
            <person name="Kampfer P."/>
            <person name="Glaeser S."/>
        </authorList>
    </citation>
    <scope>NUCLEOTIDE SEQUENCE [LARGE SCALE GENOMIC DNA]</scope>
    <source>
        <strain evidence="3 4">DSM 40281</strain>
    </source>
</reference>
<dbReference type="Pfam" id="PF13581">
    <property type="entry name" value="HATPase_c_2"/>
    <property type="match status" value="1"/>
</dbReference>
<dbReference type="Gene3D" id="3.30.565.10">
    <property type="entry name" value="Histidine kinase-like ATPase, C-terminal domain"/>
    <property type="match status" value="1"/>
</dbReference>
<accession>A0A101T2R9</accession>
<dbReference type="PANTHER" id="PTHR35526:SF3">
    <property type="entry name" value="ANTI-SIGMA-F FACTOR RSBW"/>
    <property type="match status" value="1"/>
</dbReference>
<organism evidence="3 4">
    <name type="scientific">Streptomyces griseoruber</name>
    <dbReference type="NCBI Taxonomy" id="1943"/>
    <lineage>
        <taxon>Bacteria</taxon>
        <taxon>Bacillati</taxon>
        <taxon>Actinomycetota</taxon>
        <taxon>Actinomycetes</taxon>
        <taxon>Kitasatosporales</taxon>
        <taxon>Streptomycetaceae</taxon>
        <taxon>Streptomyces</taxon>
    </lineage>
</organism>
<keyword evidence="3" id="KW-0808">Transferase</keyword>